<reference evidence="1" key="1">
    <citation type="submission" date="2014-11" db="EMBL/GenBank/DDBJ databases">
        <authorList>
            <person name="Amaro Gonzalez C."/>
        </authorList>
    </citation>
    <scope>NUCLEOTIDE SEQUENCE</scope>
</reference>
<sequence>MVYELQTPIIRCNAHCGAVPIHTPTCATT</sequence>
<evidence type="ECO:0000313" key="1">
    <source>
        <dbReference type="EMBL" id="JAI04858.1"/>
    </source>
</evidence>
<organism evidence="1">
    <name type="scientific">Anguilla anguilla</name>
    <name type="common">European freshwater eel</name>
    <name type="synonym">Muraena anguilla</name>
    <dbReference type="NCBI Taxonomy" id="7936"/>
    <lineage>
        <taxon>Eukaryota</taxon>
        <taxon>Metazoa</taxon>
        <taxon>Chordata</taxon>
        <taxon>Craniata</taxon>
        <taxon>Vertebrata</taxon>
        <taxon>Euteleostomi</taxon>
        <taxon>Actinopterygii</taxon>
        <taxon>Neopterygii</taxon>
        <taxon>Teleostei</taxon>
        <taxon>Anguilliformes</taxon>
        <taxon>Anguillidae</taxon>
        <taxon>Anguilla</taxon>
    </lineage>
</organism>
<dbReference type="AlphaFoldDB" id="A0A0E9XQ43"/>
<name>A0A0E9XQ43_ANGAN</name>
<accession>A0A0E9XQ43</accession>
<reference evidence="1" key="2">
    <citation type="journal article" date="2015" name="Fish Shellfish Immunol.">
        <title>Early steps in the European eel (Anguilla anguilla)-Vibrio vulnificus interaction in the gills: Role of the RtxA13 toxin.</title>
        <authorList>
            <person name="Callol A."/>
            <person name="Pajuelo D."/>
            <person name="Ebbesson L."/>
            <person name="Teles M."/>
            <person name="MacKenzie S."/>
            <person name="Amaro C."/>
        </authorList>
    </citation>
    <scope>NUCLEOTIDE SEQUENCE</scope>
</reference>
<proteinExistence type="predicted"/>
<dbReference type="EMBL" id="GBXM01003720">
    <property type="protein sequence ID" value="JAI04858.1"/>
    <property type="molecule type" value="Transcribed_RNA"/>
</dbReference>
<protein>
    <submittedName>
        <fullName evidence="1">Uncharacterized protein</fullName>
    </submittedName>
</protein>